<dbReference type="NCBIfam" id="TIGR01494">
    <property type="entry name" value="ATPase_P-type"/>
    <property type="match status" value="3"/>
</dbReference>
<evidence type="ECO:0000256" key="4">
    <source>
        <dbReference type="ARBA" id="ARBA00012786"/>
    </source>
</evidence>
<keyword evidence="13" id="KW-1278">Translocase</keyword>
<evidence type="ECO:0000313" key="20">
    <source>
        <dbReference type="EMBL" id="QOY89393.1"/>
    </source>
</evidence>
<keyword evidence="15 18" id="KW-0472">Membrane</keyword>
<dbReference type="InterPro" id="IPR036412">
    <property type="entry name" value="HAD-like_sf"/>
</dbReference>
<feature type="transmembrane region" description="Helical" evidence="18">
    <location>
        <begin position="83"/>
        <end position="104"/>
    </location>
</feature>
<feature type="domain" description="Cation-transporting P-type ATPase N-terminal" evidence="19">
    <location>
        <begin position="34"/>
        <end position="107"/>
    </location>
</feature>
<sequence>MLKPLVELELKKINGLKVKPAGRALKNDKRVLEHASQTDALTLMNEFGAGLQGLSLETAEQRLGEYGPNTVVREESNGWWRHLLHAFNNAFILLLLALAGIAAISGDSEAATIISTMVLVSAILRFAQEFRSSKAAEKLNEMVQTTATVTRDGGKAEIAVDELVPGDIVHLSAGDMIPADLRLLAAKDLFVSQAALTGESMPVEKSAQEDSADTLELTERPMLCFMGTNVISGTGTGLVLQTGAATHLGELAREVTGRRVETEFDRGVSRVSRLLIRFTLVMVPLVFVLNGWTKGDWGQAFFFALSVAVGLTPEMLPMVVTANLARGAVNMSRKKVIVKRLHSIQNFGAMDVLCSDKTGTLTQDRVVLERHLDVLGRASEKVLQLAYLNSYYQTGLKNLLDVAVLQHAELEQGLHVATDYRLVDEIPFDFGRRRMSVAVETEKAEELLITKGAVEEMLRITTLVDVDRQLVPLKDELRAGALRMARELNEEGFRVIAVGYRKFPLGKAVYSVADETELILAGFVAFLDPPKESAAPAIQALKAHGVSVKILTGDNDTVTRRICTEVGIEAGRILLGREIARMSTEELQQAVDTTAVFAKVSPMEKARVIAALKARGHVVGFLGDGINDAAALREADIGISVNTAVDIAKESADIILLEKSLMVLEEGVLEGRRTFGNIVKYIRMGTSSNFGNMLSVLGASAWLPFLPMLPVQLLVQNLLYDFSQIGIPFDNVDEEYLKEPRKWNVPAIARFMLFLGPVSSLFDYATFALMWFVFGANTHAGQSLFQTGWFVEGLISQTLIVHIIRTRKIPFLESRAALPLSLLTGVVICAGLAIPFSPFGKTIGLTPLPGVYFVWLVAALTAYGVMAQLMKNWFARRFGYY</sequence>
<dbReference type="PANTHER" id="PTHR42861">
    <property type="entry name" value="CALCIUM-TRANSPORTING ATPASE"/>
    <property type="match status" value="1"/>
</dbReference>
<evidence type="ECO:0000256" key="6">
    <source>
        <dbReference type="ARBA" id="ARBA00022475"/>
    </source>
</evidence>
<dbReference type="FunFam" id="3.40.50.1000:FF:000001">
    <property type="entry name" value="Phospholipid-transporting ATPase IC"/>
    <property type="match status" value="1"/>
</dbReference>
<keyword evidence="7" id="KW-0997">Cell inner membrane</keyword>
<evidence type="ECO:0000313" key="21">
    <source>
        <dbReference type="Proteomes" id="UP000593892"/>
    </source>
</evidence>
<evidence type="ECO:0000256" key="13">
    <source>
        <dbReference type="ARBA" id="ARBA00022967"/>
    </source>
</evidence>
<dbReference type="SUPFAM" id="SSF56784">
    <property type="entry name" value="HAD-like"/>
    <property type="match status" value="1"/>
</dbReference>
<dbReference type="KEGG" id="pfer:IRI77_05405"/>
<dbReference type="AlphaFoldDB" id="A0A7S7SM05"/>
<dbReference type="SUPFAM" id="SSF81665">
    <property type="entry name" value="Calcium ATPase, transmembrane domain M"/>
    <property type="match status" value="1"/>
</dbReference>
<evidence type="ECO:0000256" key="18">
    <source>
        <dbReference type="SAM" id="Phobius"/>
    </source>
</evidence>
<dbReference type="NCBIfam" id="TIGR01524">
    <property type="entry name" value="ATPase-IIIB_Mg"/>
    <property type="match status" value="1"/>
</dbReference>
<dbReference type="SFLD" id="SFLDS00003">
    <property type="entry name" value="Haloacid_Dehalogenase"/>
    <property type="match status" value="1"/>
</dbReference>
<evidence type="ECO:0000256" key="7">
    <source>
        <dbReference type="ARBA" id="ARBA00022519"/>
    </source>
</evidence>
<evidence type="ECO:0000256" key="3">
    <source>
        <dbReference type="ARBA" id="ARBA00008746"/>
    </source>
</evidence>
<keyword evidence="12" id="KW-0460">Magnesium</keyword>
<dbReference type="Gene3D" id="3.40.1110.10">
    <property type="entry name" value="Calcium-transporting ATPase, cytoplasmic domain N"/>
    <property type="match status" value="1"/>
</dbReference>
<evidence type="ECO:0000256" key="5">
    <source>
        <dbReference type="ARBA" id="ARBA00013555"/>
    </source>
</evidence>
<gene>
    <name evidence="20" type="primary">mgtA</name>
    <name evidence="20" type="ORF">IRI77_05405</name>
</gene>
<dbReference type="Gene3D" id="2.70.150.10">
    <property type="entry name" value="Calcium-transporting ATPase, cytoplasmic transduction domain A"/>
    <property type="match status" value="1"/>
</dbReference>
<dbReference type="InterPro" id="IPR018303">
    <property type="entry name" value="ATPase_P-typ_P_site"/>
</dbReference>
<dbReference type="NCBIfam" id="NF011702">
    <property type="entry name" value="PRK15122.1"/>
    <property type="match status" value="1"/>
</dbReference>
<dbReference type="GO" id="GO:0005524">
    <property type="term" value="F:ATP binding"/>
    <property type="evidence" value="ECO:0007669"/>
    <property type="project" value="UniProtKB-KW"/>
</dbReference>
<keyword evidence="6" id="KW-1003">Cell membrane</keyword>
<feature type="transmembrane region" description="Helical" evidence="18">
    <location>
        <begin position="110"/>
        <end position="127"/>
    </location>
</feature>
<keyword evidence="10" id="KW-0547">Nucleotide-binding</keyword>
<reference evidence="20 21" key="1">
    <citation type="submission" date="2020-10" db="EMBL/GenBank/DDBJ databases">
        <title>Complete genome sequence of Paludibaculum fermentans P105T, a facultatively anaerobic acidobacterium capable of dissimilatory Fe(III) reduction.</title>
        <authorList>
            <person name="Dedysh S.N."/>
            <person name="Beletsky A.V."/>
            <person name="Kulichevskaya I.S."/>
            <person name="Mardanov A.V."/>
            <person name="Ravin N.V."/>
        </authorList>
    </citation>
    <scope>NUCLEOTIDE SEQUENCE [LARGE SCALE GENOMIC DNA]</scope>
    <source>
        <strain evidence="20 21">P105</strain>
    </source>
</reference>
<dbReference type="InterPro" id="IPR008250">
    <property type="entry name" value="ATPase_P-typ_transduc_dom_A_sf"/>
</dbReference>
<evidence type="ECO:0000256" key="16">
    <source>
        <dbReference type="ARBA" id="ARBA00029806"/>
    </source>
</evidence>
<name>A0A7S7SM05_PALFE</name>
<comment type="similarity">
    <text evidence="3">Belongs to the cation transport ATPase (P-type) (TC 3.A.3) family. Type IIIB subfamily.</text>
</comment>
<dbReference type="RefSeq" id="WP_194451055.1">
    <property type="nucleotide sequence ID" value="NZ_CP063849.1"/>
</dbReference>
<comment type="catalytic activity">
    <reaction evidence="17">
        <text>Mg(2+)(out) + ATP + H2O = Mg(2+)(in) + ADP + phosphate + H(+)</text>
        <dbReference type="Rhea" id="RHEA:10260"/>
        <dbReference type="ChEBI" id="CHEBI:15377"/>
        <dbReference type="ChEBI" id="CHEBI:15378"/>
        <dbReference type="ChEBI" id="CHEBI:18420"/>
        <dbReference type="ChEBI" id="CHEBI:30616"/>
        <dbReference type="ChEBI" id="CHEBI:43474"/>
        <dbReference type="ChEBI" id="CHEBI:456216"/>
        <dbReference type="EC" id="7.2.2.14"/>
    </reaction>
</comment>
<dbReference type="InterPro" id="IPR001757">
    <property type="entry name" value="P_typ_ATPase"/>
</dbReference>
<keyword evidence="14 18" id="KW-1133">Transmembrane helix</keyword>
<dbReference type="InterPro" id="IPR044492">
    <property type="entry name" value="P_typ_ATPase_HD_dom"/>
</dbReference>
<dbReference type="InterPro" id="IPR006415">
    <property type="entry name" value="P-type_ATPase_IIIB"/>
</dbReference>
<evidence type="ECO:0000256" key="15">
    <source>
        <dbReference type="ARBA" id="ARBA00023136"/>
    </source>
</evidence>
<dbReference type="Pfam" id="PF00122">
    <property type="entry name" value="E1-E2_ATPase"/>
    <property type="match status" value="1"/>
</dbReference>
<dbReference type="GO" id="GO:0005886">
    <property type="term" value="C:plasma membrane"/>
    <property type="evidence" value="ECO:0007669"/>
    <property type="project" value="UniProtKB-SubCell"/>
</dbReference>
<dbReference type="Proteomes" id="UP000593892">
    <property type="component" value="Chromosome"/>
</dbReference>
<dbReference type="SUPFAM" id="SSF81653">
    <property type="entry name" value="Calcium ATPase, transduction domain A"/>
    <property type="match status" value="1"/>
</dbReference>
<dbReference type="CDD" id="cd02077">
    <property type="entry name" value="P-type_ATPase_Mg"/>
    <property type="match status" value="1"/>
</dbReference>
<dbReference type="GO" id="GO:0016887">
    <property type="term" value="F:ATP hydrolysis activity"/>
    <property type="evidence" value="ECO:0007669"/>
    <property type="project" value="InterPro"/>
</dbReference>
<evidence type="ECO:0000256" key="10">
    <source>
        <dbReference type="ARBA" id="ARBA00022741"/>
    </source>
</evidence>
<evidence type="ECO:0000256" key="14">
    <source>
        <dbReference type="ARBA" id="ARBA00022989"/>
    </source>
</evidence>
<dbReference type="Gene3D" id="3.40.50.1000">
    <property type="entry name" value="HAD superfamily/HAD-like"/>
    <property type="match status" value="1"/>
</dbReference>
<dbReference type="InterPro" id="IPR059000">
    <property type="entry name" value="ATPase_P-type_domA"/>
</dbReference>
<keyword evidence="11" id="KW-0067">ATP-binding</keyword>
<evidence type="ECO:0000256" key="9">
    <source>
        <dbReference type="ARBA" id="ARBA00022692"/>
    </source>
</evidence>
<dbReference type="SFLD" id="SFLDG00002">
    <property type="entry name" value="C1.7:_P-type_atpase_like"/>
    <property type="match status" value="1"/>
</dbReference>
<dbReference type="Pfam" id="PF00690">
    <property type="entry name" value="Cation_ATPase_N"/>
    <property type="match status" value="1"/>
</dbReference>
<organism evidence="20 21">
    <name type="scientific">Paludibaculum fermentans</name>
    <dbReference type="NCBI Taxonomy" id="1473598"/>
    <lineage>
        <taxon>Bacteria</taxon>
        <taxon>Pseudomonadati</taxon>
        <taxon>Acidobacteriota</taxon>
        <taxon>Terriglobia</taxon>
        <taxon>Bryobacterales</taxon>
        <taxon>Bryobacteraceae</taxon>
        <taxon>Paludibaculum</taxon>
    </lineage>
</organism>
<dbReference type="Pfam" id="PF13246">
    <property type="entry name" value="Cation_ATPase"/>
    <property type="match status" value="1"/>
</dbReference>
<feature type="transmembrane region" description="Helical" evidence="18">
    <location>
        <begin position="786"/>
        <end position="804"/>
    </location>
</feature>
<dbReference type="InterPro" id="IPR023299">
    <property type="entry name" value="ATPase_P-typ_cyto_dom_N"/>
</dbReference>
<evidence type="ECO:0000256" key="1">
    <source>
        <dbReference type="ARBA" id="ARBA00003954"/>
    </source>
</evidence>
<dbReference type="EC" id="7.2.2.14" evidence="4"/>
<dbReference type="SFLD" id="SFLDF00027">
    <property type="entry name" value="p-type_atpase"/>
    <property type="match status" value="1"/>
</dbReference>
<dbReference type="InterPro" id="IPR023214">
    <property type="entry name" value="HAD_sf"/>
</dbReference>
<evidence type="ECO:0000259" key="19">
    <source>
        <dbReference type="SMART" id="SM00831"/>
    </source>
</evidence>
<comment type="subcellular location">
    <subcellularLocation>
        <location evidence="2">Cell inner membrane</location>
        <topology evidence="2">Multi-pass membrane protein</topology>
    </subcellularLocation>
</comment>
<evidence type="ECO:0000256" key="2">
    <source>
        <dbReference type="ARBA" id="ARBA00004429"/>
    </source>
</evidence>
<accession>A0A7S7SM05</accession>
<evidence type="ECO:0000256" key="8">
    <source>
        <dbReference type="ARBA" id="ARBA00022553"/>
    </source>
</evidence>
<feature type="transmembrane region" description="Helical" evidence="18">
    <location>
        <begin position="274"/>
        <end position="293"/>
    </location>
</feature>
<dbReference type="EMBL" id="CP063849">
    <property type="protein sequence ID" value="QOY89393.1"/>
    <property type="molecule type" value="Genomic_DNA"/>
</dbReference>
<keyword evidence="9 18" id="KW-0812">Transmembrane</keyword>
<dbReference type="SMART" id="SM00831">
    <property type="entry name" value="Cation_ATPase_N"/>
    <property type="match status" value="1"/>
</dbReference>
<keyword evidence="21" id="KW-1185">Reference proteome</keyword>
<evidence type="ECO:0000256" key="17">
    <source>
        <dbReference type="ARBA" id="ARBA00047295"/>
    </source>
</evidence>
<keyword evidence="8" id="KW-0597">Phosphoprotein</keyword>
<dbReference type="GO" id="GO:0015444">
    <property type="term" value="F:P-type magnesium transporter activity"/>
    <property type="evidence" value="ECO:0007669"/>
    <property type="project" value="UniProtKB-EC"/>
</dbReference>
<feature type="transmembrane region" description="Helical" evidence="18">
    <location>
        <begin position="299"/>
        <end position="325"/>
    </location>
</feature>
<feature type="transmembrane region" description="Helical" evidence="18">
    <location>
        <begin position="816"/>
        <end position="838"/>
    </location>
</feature>
<dbReference type="Gene3D" id="1.20.1110.10">
    <property type="entry name" value="Calcium-transporting ATPase, transmembrane domain"/>
    <property type="match status" value="1"/>
</dbReference>
<dbReference type="InterPro" id="IPR004014">
    <property type="entry name" value="ATPase_P-typ_cation-transptr_N"/>
</dbReference>
<comment type="function">
    <text evidence="1">Mediates magnesium influx to the cytosol.</text>
</comment>
<proteinExistence type="inferred from homology"/>
<dbReference type="PROSITE" id="PS00154">
    <property type="entry name" value="ATPASE_E1_E2"/>
    <property type="match status" value="1"/>
</dbReference>
<dbReference type="Pfam" id="PF00689">
    <property type="entry name" value="Cation_ATPase_C"/>
    <property type="match status" value="1"/>
</dbReference>
<dbReference type="PRINTS" id="PR01836">
    <property type="entry name" value="MGATPASE"/>
</dbReference>
<feature type="transmembrane region" description="Helical" evidence="18">
    <location>
        <begin position="751"/>
        <end position="774"/>
    </location>
</feature>
<dbReference type="InterPro" id="IPR006068">
    <property type="entry name" value="ATPase_P-typ_cation-transptr_C"/>
</dbReference>
<feature type="transmembrane region" description="Helical" evidence="18">
    <location>
        <begin position="850"/>
        <end position="870"/>
    </location>
</feature>
<protein>
    <recommendedName>
        <fullName evidence="5">Magnesium-transporting ATPase, P-type 1</fullName>
        <ecNumber evidence="4">7.2.2.14</ecNumber>
    </recommendedName>
    <alternativeName>
        <fullName evidence="16">Mg(2+) transport ATPase, P-type 1</fullName>
    </alternativeName>
</protein>
<dbReference type="InterPro" id="IPR023298">
    <property type="entry name" value="ATPase_P-typ_TM_dom_sf"/>
</dbReference>
<evidence type="ECO:0000256" key="12">
    <source>
        <dbReference type="ARBA" id="ARBA00022842"/>
    </source>
</evidence>
<evidence type="ECO:0000256" key="11">
    <source>
        <dbReference type="ARBA" id="ARBA00022840"/>
    </source>
</evidence>